<name>A0A2R4VPT5_9PROT</name>
<evidence type="ECO:0000256" key="2">
    <source>
        <dbReference type="ARBA" id="ARBA00022448"/>
    </source>
</evidence>
<geneLocation type="plasmid" evidence="7 8">
    <name>pYZ1</name>
</geneLocation>
<dbReference type="EMBL" id="CP028902">
    <property type="protein sequence ID" value="AWB06436.1"/>
    <property type="molecule type" value="Genomic_DNA"/>
</dbReference>
<dbReference type="PANTHER" id="PTHR42711:SF5">
    <property type="entry name" value="ABC TRANSPORTER ATP-BINDING PROTEIN NATA"/>
    <property type="match status" value="1"/>
</dbReference>
<reference evidence="7 8" key="1">
    <citation type="submission" date="2018-04" db="EMBL/GenBank/DDBJ databases">
        <title>Complete genome sequence of the nitrogen-fixing bacterium Azospirillum humicireducens type strain SgZ-5.</title>
        <authorList>
            <person name="Yu Z."/>
        </authorList>
    </citation>
    <scope>NUCLEOTIDE SEQUENCE [LARGE SCALE GENOMIC DNA]</scope>
    <source>
        <strain evidence="7 8">SgZ-5</strain>
        <plasmid evidence="7 8">pYZ1</plasmid>
    </source>
</reference>
<evidence type="ECO:0000256" key="4">
    <source>
        <dbReference type="ARBA" id="ARBA00022741"/>
    </source>
</evidence>
<dbReference type="SUPFAM" id="SSF52540">
    <property type="entry name" value="P-loop containing nucleoside triphosphate hydrolases"/>
    <property type="match status" value="1"/>
</dbReference>
<keyword evidence="2" id="KW-0813">Transport</keyword>
<evidence type="ECO:0000313" key="7">
    <source>
        <dbReference type="EMBL" id="AWB06436.1"/>
    </source>
</evidence>
<dbReference type="InterPro" id="IPR022467">
    <property type="entry name" value="ABC_transprt_ATP-bd_su_PQQ"/>
</dbReference>
<accession>A0A2R4VPT5</accession>
<feature type="domain" description="ABC transporter" evidence="6">
    <location>
        <begin position="6"/>
        <end position="238"/>
    </location>
</feature>
<dbReference type="InterPro" id="IPR003439">
    <property type="entry name" value="ABC_transporter-like_ATP-bd"/>
</dbReference>
<gene>
    <name evidence="7" type="ORF">A6A40_15135</name>
</gene>
<keyword evidence="8" id="KW-1185">Reference proteome</keyword>
<dbReference type="Pfam" id="PF00005">
    <property type="entry name" value="ABC_tran"/>
    <property type="match status" value="1"/>
</dbReference>
<evidence type="ECO:0000256" key="5">
    <source>
        <dbReference type="ARBA" id="ARBA00022840"/>
    </source>
</evidence>
<sequence>MTVPALEVEGLRHSYGGERHALEDVGFRVMPGAFTCLLGPNGAGKSTLFALATGLLRPNSGRVRIHGRDMAQSPGEALARLGVVFQQPTLDLDLTVVQNLRYFAALHGIGRREADRRIETELTRLSLFERRGEKVRALNGGHRRRVEIARALLHRPSLLLLDEPTVGLDIPARRTLIRHVHALCEGEGIAVLWATHLIDEIDPATDHVVVLHRGRVRASGPVAAVNAETGCATVAESFDRLTAAKPVAGMDANAEAAA</sequence>
<evidence type="ECO:0000256" key="1">
    <source>
        <dbReference type="ARBA" id="ARBA00005417"/>
    </source>
</evidence>
<keyword evidence="3" id="KW-0536">Nodulation</keyword>
<dbReference type="OrthoDB" id="9778547at2"/>
<organism evidence="7 8">
    <name type="scientific">Azospirillum humicireducens</name>
    <dbReference type="NCBI Taxonomy" id="1226968"/>
    <lineage>
        <taxon>Bacteria</taxon>
        <taxon>Pseudomonadati</taxon>
        <taxon>Pseudomonadota</taxon>
        <taxon>Alphaproteobacteria</taxon>
        <taxon>Rhodospirillales</taxon>
        <taxon>Azospirillaceae</taxon>
        <taxon>Azospirillum</taxon>
    </lineage>
</organism>
<dbReference type="PANTHER" id="PTHR42711">
    <property type="entry name" value="ABC TRANSPORTER ATP-BINDING PROTEIN"/>
    <property type="match status" value="1"/>
</dbReference>
<proteinExistence type="inferred from homology"/>
<dbReference type="KEGG" id="ahu:A6A40_15135"/>
<dbReference type="AlphaFoldDB" id="A0A2R4VPT5"/>
<dbReference type="Gene3D" id="3.40.50.300">
    <property type="entry name" value="P-loop containing nucleotide triphosphate hydrolases"/>
    <property type="match status" value="1"/>
</dbReference>
<dbReference type="PROSITE" id="PS50893">
    <property type="entry name" value="ABC_TRANSPORTER_2"/>
    <property type="match status" value="1"/>
</dbReference>
<protein>
    <submittedName>
        <fullName evidence="7">ABC transporter ATP-binding protein</fullName>
    </submittedName>
</protein>
<keyword evidence="7" id="KW-0614">Plasmid</keyword>
<dbReference type="Proteomes" id="UP000077405">
    <property type="component" value="Plasmid pYZ1"/>
</dbReference>
<dbReference type="GO" id="GO:0005524">
    <property type="term" value="F:ATP binding"/>
    <property type="evidence" value="ECO:0007669"/>
    <property type="project" value="UniProtKB-KW"/>
</dbReference>
<comment type="similarity">
    <text evidence="1">Belongs to the ABC transporter superfamily.</text>
</comment>
<dbReference type="InterPro" id="IPR027417">
    <property type="entry name" value="P-loop_NTPase"/>
</dbReference>
<evidence type="ECO:0000259" key="6">
    <source>
        <dbReference type="PROSITE" id="PS50893"/>
    </source>
</evidence>
<dbReference type="GO" id="GO:0016887">
    <property type="term" value="F:ATP hydrolysis activity"/>
    <property type="evidence" value="ECO:0007669"/>
    <property type="project" value="InterPro"/>
</dbReference>
<dbReference type="RefSeq" id="WP_108546748.1">
    <property type="nucleotide sequence ID" value="NZ_CP028902.1"/>
</dbReference>
<keyword evidence="4" id="KW-0547">Nucleotide-binding</keyword>
<dbReference type="InterPro" id="IPR003593">
    <property type="entry name" value="AAA+_ATPase"/>
</dbReference>
<dbReference type="InterPro" id="IPR050763">
    <property type="entry name" value="ABC_transporter_ATP-binding"/>
</dbReference>
<evidence type="ECO:0000313" key="8">
    <source>
        <dbReference type="Proteomes" id="UP000077405"/>
    </source>
</evidence>
<evidence type="ECO:0000256" key="3">
    <source>
        <dbReference type="ARBA" id="ARBA00022458"/>
    </source>
</evidence>
<dbReference type="SMART" id="SM00382">
    <property type="entry name" value="AAA"/>
    <property type="match status" value="1"/>
</dbReference>
<dbReference type="NCBIfam" id="TIGR03864">
    <property type="entry name" value="PQQ_ABC_ATP"/>
    <property type="match status" value="1"/>
</dbReference>
<keyword evidence="5 7" id="KW-0067">ATP-binding</keyword>